<accession>A0ABP7MA22</accession>
<evidence type="ECO:0000313" key="1">
    <source>
        <dbReference type="EMBL" id="GAA3918145.1"/>
    </source>
</evidence>
<organism evidence="1 2">
    <name type="scientific">Luteimonas lutimaris</name>
    <dbReference type="NCBI Taxonomy" id="698645"/>
    <lineage>
        <taxon>Bacteria</taxon>
        <taxon>Pseudomonadati</taxon>
        <taxon>Pseudomonadota</taxon>
        <taxon>Gammaproteobacteria</taxon>
        <taxon>Lysobacterales</taxon>
        <taxon>Lysobacteraceae</taxon>
        <taxon>Luteimonas</taxon>
    </lineage>
</organism>
<comment type="caution">
    <text evidence="1">The sequence shown here is derived from an EMBL/GenBank/DDBJ whole genome shotgun (WGS) entry which is preliminary data.</text>
</comment>
<name>A0ABP7MA22_9GAMM</name>
<gene>
    <name evidence="1" type="ORF">GCM10022229_09700</name>
</gene>
<protein>
    <submittedName>
        <fullName evidence="1">DUF3298 domain-containing protein</fullName>
    </submittedName>
</protein>
<reference evidence="2" key="1">
    <citation type="journal article" date="2019" name="Int. J. Syst. Evol. Microbiol.">
        <title>The Global Catalogue of Microorganisms (GCM) 10K type strain sequencing project: providing services to taxonomists for standard genome sequencing and annotation.</title>
        <authorList>
            <consortium name="The Broad Institute Genomics Platform"/>
            <consortium name="The Broad Institute Genome Sequencing Center for Infectious Disease"/>
            <person name="Wu L."/>
            <person name="Ma J."/>
        </authorList>
    </citation>
    <scope>NUCLEOTIDE SEQUENCE [LARGE SCALE GENOMIC DNA]</scope>
    <source>
        <strain evidence="2">JCM 16916</strain>
    </source>
</reference>
<keyword evidence="2" id="KW-1185">Reference proteome</keyword>
<sequence>MPCNADSPVAIRAAVSLMLGGLLMLSAPALHAETWLLRGTIGPYPVVLELNTYDDRMDGTYFYERYRQDIPLRGESTEEGYRLSSPRYDDDKDKADYFVLSRNGDSFSGSFRHGKGRMLPVELTLVAPGNVPELRPDIPFERPLSDYERLRLANIRLVPGKEETTGNGYRIRWVSEPLSGVSMFHVVDGYPKAAMVRINRIIDRDFYTNVSQHFSCPDGNGGSGDEGTGVTSLYLNERLVSYAVSSSWGCYGSAHPDFGTRGTTIDATTGRELALEDVYRPGSDGRPVPDPGESSRYRNDVFAPAVAELFQGLYPARMKDGDCDYSDPSVWAFPAWYMTDNGLYLGAYFARAARACDSPDWSVVPYKVLERNNPALFGP</sequence>
<dbReference type="Proteomes" id="UP001501727">
    <property type="component" value="Unassembled WGS sequence"/>
</dbReference>
<proteinExistence type="predicted"/>
<evidence type="ECO:0000313" key="2">
    <source>
        <dbReference type="Proteomes" id="UP001501727"/>
    </source>
</evidence>
<dbReference type="EMBL" id="BAAAZU010000004">
    <property type="protein sequence ID" value="GAA3918145.1"/>
    <property type="molecule type" value="Genomic_DNA"/>
</dbReference>